<comment type="function">
    <text evidence="1 7">RNaseP catalyzes the removal of the 5'-leader sequence from pre-tRNA to produce the mature 5'-terminus. It can also cleave other RNA substrates such as 4.5S RNA. The protein component plays an auxiliary but essential role in vivo by binding to the 5'-leader sequence and broadening the substrate specificity of the ribozyme.</text>
</comment>
<dbReference type="PANTHER" id="PTHR33992">
    <property type="entry name" value="RIBONUCLEASE P PROTEIN COMPONENT"/>
    <property type="match status" value="1"/>
</dbReference>
<keyword evidence="10" id="KW-1185">Reference proteome</keyword>
<comment type="caution">
    <text evidence="9">The sequence shown here is derived from an EMBL/GenBank/DDBJ whole genome shotgun (WGS) entry which is preliminary data.</text>
</comment>
<dbReference type="GO" id="GO:0001682">
    <property type="term" value="P:tRNA 5'-leader removal"/>
    <property type="evidence" value="ECO:0007669"/>
    <property type="project" value="UniProtKB-UniRule"/>
</dbReference>
<proteinExistence type="inferred from homology"/>
<comment type="similarity">
    <text evidence="7">Belongs to the RnpA family.</text>
</comment>
<dbReference type="PROSITE" id="PS00648">
    <property type="entry name" value="RIBONUCLEASE_P"/>
    <property type="match status" value="1"/>
</dbReference>
<dbReference type="Gene3D" id="3.30.230.10">
    <property type="match status" value="1"/>
</dbReference>
<dbReference type="PANTHER" id="PTHR33992:SF1">
    <property type="entry name" value="RIBONUCLEASE P PROTEIN COMPONENT"/>
    <property type="match status" value="1"/>
</dbReference>
<comment type="catalytic activity">
    <reaction evidence="7">
        <text>Endonucleolytic cleavage of RNA, removing 5'-extranucleotides from tRNA precursor.</text>
        <dbReference type="EC" id="3.1.26.5"/>
    </reaction>
</comment>
<keyword evidence="4 7" id="KW-0255">Endonuclease</keyword>
<gene>
    <name evidence="7 9" type="primary">rnpA</name>
    <name evidence="9" type="ORF">RICGR_1471</name>
</gene>
<evidence type="ECO:0000313" key="9">
    <source>
        <dbReference type="EMBL" id="EDP46028.1"/>
    </source>
</evidence>
<accession>A8PQB4</accession>
<evidence type="ECO:0000256" key="6">
    <source>
        <dbReference type="ARBA" id="ARBA00022884"/>
    </source>
</evidence>
<evidence type="ECO:0000256" key="4">
    <source>
        <dbReference type="ARBA" id="ARBA00022759"/>
    </source>
</evidence>
<dbReference type="Pfam" id="PF00825">
    <property type="entry name" value="Ribonuclease_P"/>
    <property type="match status" value="1"/>
</dbReference>
<evidence type="ECO:0000256" key="2">
    <source>
        <dbReference type="ARBA" id="ARBA00022694"/>
    </source>
</evidence>
<comment type="subunit">
    <text evidence="7">Consists of a catalytic RNA component (M1 or rnpB) and a protein subunit.</text>
</comment>
<evidence type="ECO:0000256" key="1">
    <source>
        <dbReference type="ARBA" id="ARBA00002663"/>
    </source>
</evidence>
<evidence type="ECO:0000256" key="7">
    <source>
        <dbReference type="HAMAP-Rule" id="MF_00227"/>
    </source>
</evidence>
<name>A8PQB4_9COXI</name>
<dbReference type="eggNOG" id="COG0594">
    <property type="taxonomic scope" value="Bacteria"/>
</dbReference>
<dbReference type="NCBIfam" id="TIGR00188">
    <property type="entry name" value="rnpA"/>
    <property type="match status" value="1"/>
</dbReference>
<evidence type="ECO:0000256" key="3">
    <source>
        <dbReference type="ARBA" id="ARBA00022722"/>
    </source>
</evidence>
<reference evidence="9" key="1">
    <citation type="submission" date="2006-04" db="EMBL/GenBank/DDBJ databases">
        <authorList>
            <person name="Seshadri R."/>
            <person name="Federici B.A."/>
        </authorList>
    </citation>
    <scope>NUCLEOTIDE SEQUENCE [LARGE SCALE GENOMIC DNA]</scope>
</reference>
<evidence type="ECO:0000313" key="10">
    <source>
        <dbReference type="Proteomes" id="UP000054075"/>
    </source>
</evidence>
<dbReference type="HAMAP" id="MF_00227">
    <property type="entry name" value="RNase_P"/>
    <property type="match status" value="1"/>
</dbReference>
<dbReference type="GO" id="GO:0000049">
    <property type="term" value="F:tRNA binding"/>
    <property type="evidence" value="ECO:0007669"/>
    <property type="project" value="UniProtKB-UniRule"/>
</dbReference>
<dbReference type="InterPro" id="IPR014721">
    <property type="entry name" value="Ribsml_uS5_D2-typ_fold_subgr"/>
</dbReference>
<dbReference type="STRING" id="59196.RICGR_1471"/>
<evidence type="ECO:0000256" key="8">
    <source>
        <dbReference type="NCBIfam" id="TIGR00188"/>
    </source>
</evidence>
<sequence>MIKISQKFIKSSRIQRAEDFRKTFQQGEKQKRGGLVVYVKPNDLGFARVGLVISKKIVPNAINRNRLKRLIRESFRLNQQRLPDVDIIVVVTRRSLYNNQVFLCDLDKQWSSLAISYNRA</sequence>
<dbReference type="GO" id="GO:0004526">
    <property type="term" value="F:ribonuclease P activity"/>
    <property type="evidence" value="ECO:0007669"/>
    <property type="project" value="UniProtKB-UniRule"/>
</dbReference>
<keyword evidence="5 7" id="KW-0378">Hydrolase</keyword>
<dbReference type="AlphaFoldDB" id="A8PQB4"/>
<reference evidence="9" key="2">
    <citation type="submission" date="2007-10" db="EMBL/GenBank/DDBJ databases">
        <authorList>
            <person name="Myers G.S."/>
        </authorList>
    </citation>
    <scope>NUCLEOTIDE SEQUENCE [LARGE SCALE GENOMIC DNA]</scope>
</reference>
<dbReference type="RefSeq" id="WP_006035015.1">
    <property type="nucleotide sequence ID" value="NZ_AAQJ02000001.1"/>
</dbReference>
<keyword evidence="3 7" id="KW-0540">Nuclease</keyword>
<keyword evidence="2 7" id="KW-0819">tRNA processing</keyword>
<dbReference type="EMBL" id="AAQJ02000001">
    <property type="protein sequence ID" value="EDP46028.1"/>
    <property type="molecule type" value="Genomic_DNA"/>
</dbReference>
<dbReference type="InterPro" id="IPR000100">
    <property type="entry name" value="RNase_P"/>
</dbReference>
<dbReference type="SUPFAM" id="SSF54211">
    <property type="entry name" value="Ribosomal protein S5 domain 2-like"/>
    <property type="match status" value="1"/>
</dbReference>
<dbReference type="GO" id="GO:0042781">
    <property type="term" value="F:3'-tRNA processing endoribonuclease activity"/>
    <property type="evidence" value="ECO:0007669"/>
    <property type="project" value="TreeGrafter"/>
</dbReference>
<dbReference type="InterPro" id="IPR020539">
    <property type="entry name" value="RNase_P_CS"/>
</dbReference>
<dbReference type="InterPro" id="IPR020568">
    <property type="entry name" value="Ribosomal_Su5_D2-typ_SF"/>
</dbReference>
<dbReference type="Proteomes" id="UP000054075">
    <property type="component" value="Unassembled WGS sequence"/>
</dbReference>
<organism evidence="9 10">
    <name type="scientific">Rickettsiella grylli</name>
    <dbReference type="NCBI Taxonomy" id="59196"/>
    <lineage>
        <taxon>Bacteria</taxon>
        <taxon>Pseudomonadati</taxon>
        <taxon>Pseudomonadota</taxon>
        <taxon>Gammaproteobacteria</taxon>
        <taxon>Legionellales</taxon>
        <taxon>Coxiellaceae</taxon>
        <taxon>Rickettsiella</taxon>
    </lineage>
</organism>
<dbReference type="GO" id="GO:0030677">
    <property type="term" value="C:ribonuclease P complex"/>
    <property type="evidence" value="ECO:0007669"/>
    <property type="project" value="TreeGrafter"/>
</dbReference>
<protein>
    <recommendedName>
        <fullName evidence="7 8">Ribonuclease P protein component</fullName>
        <shortName evidence="7">RNase P protein</shortName>
        <shortName evidence="7">RNaseP protein</shortName>
        <ecNumber evidence="7 8">3.1.26.5</ecNumber>
    </recommendedName>
    <alternativeName>
        <fullName evidence="7">Protein C5</fullName>
    </alternativeName>
</protein>
<dbReference type="EC" id="3.1.26.5" evidence="7 8"/>
<evidence type="ECO:0000256" key="5">
    <source>
        <dbReference type="ARBA" id="ARBA00022801"/>
    </source>
</evidence>
<keyword evidence="6 7" id="KW-0694">RNA-binding</keyword>